<reference evidence="1" key="1">
    <citation type="submission" date="2020-03" db="EMBL/GenBank/DDBJ databases">
        <title>The deep terrestrial virosphere.</title>
        <authorList>
            <person name="Holmfeldt K."/>
            <person name="Nilsson E."/>
            <person name="Simone D."/>
            <person name="Lopez-Fernandez M."/>
            <person name="Wu X."/>
            <person name="de Brujin I."/>
            <person name="Lundin D."/>
            <person name="Andersson A."/>
            <person name="Bertilsson S."/>
            <person name="Dopson M."/>
        </authorList>
    </citation>
    <scope>NUCLEOTIDE SEQUENCE</scope>
    <source>
        <strain evidence="1">MM415A02778</strain>
        <strain evidence="2">MM415B03683</strain>
    </source>
</reference>
<gene>
    <name evidence="1" type="ORF">MM415A02778_0006</name>
    <name evidence="2" type="ORF">MM415B03683_0006</name>
</gene>
<sequence>MIETLLILILLFEVIRLVLYVRDSCDVRRRNQEAKETMQRANEDWKSLRKAEIEELRILAKDSDTMREIYEDYKARS</sequence>
<organism evidence="1">
    <name type="scientific">viral metagenome</name>
    <dbReference type="NCBI Taxonomy" id="1070528"/>
    <lineage>
        <taxon>unclassified sequences</taxon>
        <taxon>metagenomes</taxon>
        <taxon>organismal metagenomes</taxon>
    </lineage>
</organism>
<dbReference type="EMBL" id="MT143278">
    <property type="protein sequence ID" value="QJA95006.1"/>
    <property type="molecule type" value="Genomic_DNA"/>
</dbReference>
<name>A0A6M3JT97_9ZZZZ</name>
<dbReference type="AlphaFoldDB" id="A0A6M3JT97"/>
<proteinExistence type="predicted"/>
<evidence type="ECO:0000313" key="2">
    <source>
        <dbReference type="EMBL" id="QJA95006.1"/>
    </source>
</evidence>
<protein>
    <submittedName>
        <fullName evidence="1">Uncharacterized protein</fullName>
    </submittedName>
</protein>
<accession>A0A6M3JT97</accession>
<evidence type="ECO:0000313" key="1">
    <source>
        <dbReference type="EMBL" id="QJA72381.1"/>
    </source>
</evidence>
<dbReference type="EMBL" id="MT141947">
    <property type="protein sequence ID" value="QJA72381.1"/>
    <property type="molecule type" value="Genomic_DNA"/>
</dbReference>